<dbReference type="AlphaFoldDB" id="A0A8S3U003"/>
<gene>
    <name evidence="1" type="ORF">MEDL_51029</name>
</gene>
<dbReference type="OrthoDB" id="10426037at2759"/>
<dbReference type="EMBL" id="CAJPWZ010002462">
    <property type="protein sequence ID" value="CAG2238628.1"/>
    <property type="molecule type" value="Genomic_DNA"/>
</dbReference>
<evidence type="ECO:0000313" key="2">
    <source>
        <dbReference type="Proteomes" id="UP000683360"/>
    </source>
</evidence>
<accession>A0A8S3U003</accession>
<comment type="caution">
    <text evidence="1">The sequence shown here is derived from an EMBL/GenBank/DDBJ whole genome shotgun (WGS) entry which is preliminary data.</text>
</comment>
<organism evidence="1 2">
    <name type="scientific">Mytilus edulis</name>
    <name type="common">Blue mussel</name>
    <dbReference type="NCBI Taxonomy" id="6550"/>
    <lineage>
        <taxon>Eukaryota</taxon>
        <taxon>Metazoa</taxon>
        <taxon>Spiralia</taxon>
        <taxon>Lophotrochozoa</taxon>
        <taxon>Mollusca</taxon>
        <taxon>Bivalvia</taxon>
        <taxon>Autobranchia</taxon>
        <taxon>Pteriomorphia</taxon>
        <taxon>Mytilida</taxon>
        <taxon>Mytiloidea</taxon>
        <taxon>Mytilidae</taxon>
        <taxon>Mytilinae</taxon>
        <taxon>Mytilus</taxon>
    </lineage>
</organism>
<sequence>MSLVKIKTQISNLLNDEAKLKPDSRNPDIYIITDSKGRYLKPIIPGRLIPYVHIFSQKGANIHSNIVQSAIRNIKQVQKPIVFIWFGTCELSKKSGRFSNIIEHPYQVTEQILADYRVIKNQILQENNTASIVFLECPYFLHISMESVPRQAIYYMRKFKIQRLTVN</sequence>
<reference evidence="1" key="1">
    <citation type="submission" date="2021-03" db="EMBL/GenBank/DDBJ databases">
        <authorList>
            <person name="Bekaert M."/>
        </authorList>
    </citation>
    <scope>NUCLEOTIDE SEQUENCE</scope>
</reference>
<evidence type="ECO:0000313" key="1">
    <source>
        <dbReference type="EMBL" id="CAG2238628.1"/>
    </source>
</evidence>
<dbReference type="Proteomes" id="UP000683360">
    <property type="component" value="Unassembled WGS sequence"/>
</dbReference>
<protein>
    <submittedName>
        <fullName evidence="1">Uncharacterized protein</fullName>
    </submittedName>
</protein>
<name>A0A8S3U003_MYTED</name>
<keyword evidence="2" id="KW-1185">Reference proteome</keyword>
<proteinExistence type="predicted"/>